<dbReference type="EMBL" id="CM008050">
    <property type="protein sequence ID" value="PVH38734.1"/>
    <property type="molecule type" value="Genomic_DNA"/>
</dbReference>
<feature type="region of interest" description="Disordered" evidence="1">
    <location>
        <begin position="146"/>
        <end position="335"/>
    </location>
</feature>
<proteinExistence type="predicted"/>
<gene>
    <name evidence="2" type="ORF">PAHAL_5G336700</name>
</gene>
<dbReference type="Gramene" id="PVH38734">
    <property type="protein sequence ID" value="PVH38734"/>
    <property type="gene ID" value="PAHAL_5G336700"/>
</dbReference>
<feature type="compositionally biased region" description="Basic and acidic residues" evidence="1">
    <location>
        <begin position="195"/>
        <end position="210"/>
    </location>
</feature>
<feature type="compositionally biased region" description="Basic residues" evidence="1">
    <location>
        <begin position="284"/>
        <end position="300"/>
    </location>
</feature>
<feature type="region of interest" description="Disordered" evidence="1">
    <location>
        <begin position="107"/>
        <end position="126"/>
    </location>
</feature>
<feature type="compositionally biased region" description="Basic residues" evidence="1">
    <location>
        <begin position="35"/>
        <end position="50"/>
    </location>
</feature>
<reference evidence="2" key="1">
    <citation type="submission" date="2018-04" db="EMBL/GenBank/DDBJ databases">
        <title>WGS assembly of Panicum hallii.</title>
        <authorList>
            <person name="Lovell J."/>
            <person name="Jenkins J."/>
            <person name="Lowry D."/>
            <person name="Mamidi S."/>
            <person name="Sreedasyam A."/>
            <person name="Weng X."/>
            <person name="Barry K."/>
            <person name="Bonette J."/>
            <person name="Campitelli B."/>
            <person name="Daum C."/>
            <person name="Gordon S."/>
            <person name="Gould B."/>
            <person name="Lipzen A."/>
            <person name="Macqueen A."/>
            <person name="Palacio-Mejia J."/>
            <person name="Plott C."/>
            <person name="Shakirov E."/>
            <person name="Shu S."/>
            <person name="Yoshinaga Y."/>
            <person name="Zane M."/>
            <person name="Rokhsar D."/>
            <person name="Grimwood J."/>
            <person name="Schmutz J."/>
            <person name="Juenger T."/>
        </authorList>
    </citation>
    <scope>NUCLEOTIDE SEQUENCE [LARGE SCALE GENOMIC DNA]</scope>
    <source>
        <strain evidence="2">FIL2</strain>
    </source>
</reference>
<dbReference type="Proteomes" id="UP000243499">
    <property type="component" value="Chromosome 5"/>
</dbReference>
<name>A0A2T8IM32_9POAL</name>
<feature type="region of interest" description="Disordered" evidence="1">
    <location>
        <begin position="1"/>
        <end position="80"/>
    </location>
</feature>
<evidence type="ECO:0000256" key="1">
    <source>
        <dbReference type="SAM" id="MobiDB-lite"/>
    </source>
</evidence>
<organism evidence="2">
    <name type="scientific">Panicum hallii</name>
    <dbReference type="NCBI Taxonomy" id="206008"/>
    <lineage>
        <taxon>Eukaryota</taxon>
        <taxon>Viridiplantae</taxon>
        <taxon>Streptophyta</taxon>
        <taxon>Embryophyta</taxon>
        <taxon>Tracheophyta</taxon>
        <taxon>Spermatophyta</taxon>
        <taxon>Magnoliopsida</taxon>
        <taxon>Liliopsida</taxon>
        <taxon>Poales</taxon>
        <taxon>Poaceae</taxon>
        <taxon>PACMAD clade</taxon>
        <taxon>Panicoideae</taxon>
        <taxon>Panicodae</taxon>
        <taxon>Paniceae</taxon>
        <taxon>Panicinae</taxon>
        <taxon>Panicum</taxon>
        <taxon>Panicum sect. Panicum</taxon>
    </lineage>
</organism>
<dbReference type="AlphaFoldDB" id="A0A2T8IM32"/>
<feature type="compositionally biased region" description="Basic and acidic residues" evidence="1">
    <location>
        <begin position="241"/>
        <end position="253"/>
    </location>
</feature>
<feature type="compositionally biased region" description="Basic residues" evidence="1">
    <location>
        <begin position="231"/>
        <end position="240"/>
    </location>
</feature>
<feature type="compositionally biased region" description="Low complexity" evidence="1">
    <location>
        <begin position="18"/>
        <end position="34"/>
    </location>
</feature>
<feature type="compositionally biased region" description="Basic and acidic residues" evidence="1">
    <location>
        <begin position="301"/>
        <end position="310"/>
    </location>
</feature>
<evidence type="ECO:0000313" key="2">
    <source>
        <dbReference type="EMBL" id="PVH38734.1"/>
    </source>
</evidence>
<feature type="compositionally biased region" description="Basic residues" evidence="1">
    <location>
        <begin position="211"/>
        <end position="223"/>
    </location>
</feature>
<protein>
    <submittedName>
        <fullName evidence="2">Uncharacterized protein</fullName>
    </submittedName>
</protein>
<feature type="compositionally biased region" description="Basic residues" evidence="1">
    <location>
        <begin position="254"/>
        <end position="276"/>
    </location>
</feature>
<accession>A0A2T8IM32</accession>
<sequence>MGEEGEGKEGGPFPASPRAGAVRGGAATVGCGRRPSCRRRRRWGRGRRRAVAVGGVRGRGRPTYRRPSGTGRRWPAGRLHGRPLMAPVACAGARPCTAVHVGGPGGGVRAQGRHGGRGGTTAGARRVRAGQGGGVCATAAVRPRACASDGRHGGRRGTWCTRGYGRPGTGAREGRGGRWPARRVRPGTRAGAGAREQRQGKERGEEEKREKERRKGKRKRKKGEGKERKRERLGKKKKRKEGMGGRKEKEREGKKTRRRRSRRRPRLVGHARAGVRARHEERRRYLRQRSRPVGHARGIRARREGKKEGGRVCVNHGGRSRVGERCGTEQRSGWS</sequence>